<dbReference type="PANTHER" id="PTHR43363">
    <property type="entry name" value="HYPOXANTHINE PHOSPHORIBOSYLTRANSFERASE"/>
    <property type="match status" value="1"/>
</dbReference>
<accession>A0ABP8B4S2</accession>
<dbReference type="InterPro" id="IPR000836">
    <property type="entry name" value="PRTase_dom"/>
</dbReference>
<comment type="caution">
    <text evidence="4">The sequence shown here is derived from an EMBL/GenBank/DDBJ whole genome shotgun (WGS) entry which is preliminary data.</text>
</comment>
<dbReference type="Gene3D" id="3.40.50.2020">
    <property type="match status" value="1"/>
</dbReference>
<dbReference type="SUPFAM" id="SSF53271">
    <property type="entry name" value="PRTase-like"/>
    <property type="match status" value="1"/>
</dbReference>
<name>A0ABP8B4S2_9ACTN</name>
<evidence type="ECO:0000256" key="1">
    <source>
        <dbReference type="ARBA" id="ARBA00022676"/>
    </source>
</evidence>
<reference evidence="5" key="1">
    <citation type="journal article" date="2019" name="Int. J. Syst. Evol. Microbiol.">
        <title>The Global Catalogue of Microorganisms (GCM) 10K type strain sequencing project: providing services to taxonomists for standard genome sequencing and annotation.</title>
        <authorList>
            <consortium name="The Broad Institute Genomics Platform"/>
            <consortium name="The Broad Institute Genome Sequencing Center for Infectious Disease"/>
            <person name="Wu L."/>
            <person name="Ma J."/>
        </authorList>
    </citation>
    <scope>NUCLEOTIDE SEQUENCE [LARGE SCALE GENOMIC DNA]</scope>
    <source>
        <strain evidence="5">JCM 17388</strain>
    </source>
</reference>
<evidence type="ECO:0000259" key="3">
    <source>
        <dbReference type="Pfam" id="PF00156"/>
    </source>
</evidence>
<evidence type="ECO:0000313" key="4">
    <source>
        <dbReference type="EMBL" id="GAA4198121.1"/>
    </source>
</evidence>
<dbReference type="Pfam" id="PF00156">
    <property type="entry name" value="Pribosyltran"/>
    <property type="match status" value="1"/>
</dbReference>
<feature type="domain" description="Phosphoribosyltransferase" evidence="3">
    <location>
        <begin position="41"/>
        <end position="163"/>
    </location>
</feature>
<evidence type="ECO:0000313" key="5">
    <source>
        <dbReference type="Proteomes" id="UP001501251"/>
    </source>
</evidence>
<keyword evidence="2" id="KW-0808">Transferase</keyword>
<proteinExistence type="predicted"/>
<keyword evidence="5" id="KW-1185">Reference proteome</keyword>
<keyword evidence="1" id="KW-0328">Glycosyltransferase</keyword>
<gene>
    <name evidence="4" type="ORF">GCM10022252_48030</name>
</gene>
<dbReference type="Proteomes" id="UP001501251">
    <property type="component" value="Unassembled WGS sequence"/>
</dbReference>
<protein>
    <recommendedName>
        <fullName evidence="3">Phosphoribosyltransferase domain-containing protein</fullName>
    </recommendedName>
</protein>
<sequence>MTTVDEQQRVFERERTWIVSDETFLAAAHAIGRHERLRPTTLIVGIERGGVRLAHRLGILLDVPARIVRAQHNTDDTVGLADTGRVVVDPIDLGTDCDPRRILLVDDICGSGATMDAVTRALGAVVTGSIRTAVLCRNLGAARDPDLWIWDVADWVVFPWETPPPDIRSERLSLPERLQTRKEP</sequence>
<dbReference type="InterPro" id="IPR029057">
    <property type="entry name" value="PRTase-like"/>
</dbReference>
<dbReference type="CDD" id="cd06223">
    <property type="entry name" value="PRTases_typeI"/>
    <property type="match status" value="1"/>
</dbReference>
<dbReference type="PANTHER" id="PTHR43363:SF1">
    <property type="entry name" value="HYPOXANTHINE-GUANINE PHOSPHORIBOSYLTRANSFERASE"/>
    <property type="match status" value="1"/>
</dbReference>
<dbReference type="EMBL" id="BAABAQ010000009">
    <property type="protein sequence ID" value="GAA4198121.1"/>
    <property type="molecule type" value="Genomic_DNA"/>
</dbReference>
<evidence type="ECO:0000256" key="2">
    <source>
        <dbReference type="ARBA" id="ARBA00022679"/>
    </source>
</evidence>
<organism evidence="4 5">
    <name type="scientific">Streptosporangium oxazolinicum</name>
    <dbReference type="NCBI Taxonomy" id="909287"/>
    <lineage>
        <taxon>Bacteria</taxon>
        <taxon>Bacillati</taxon>
        <taxon>Actinomycetota</taxon>
        <taxon>Actinomycetes</taxon>
        <taxon>Streptosporangiales</taxon>
        <taxon>Streptosporangiaceae</taxon>
        <taxon>Streptosporangium</taxon>
    </lineage>
</organism>